<evidence type="ECO:0000256" key="5">
    <source>
        <dbReference type="ARBA" id="ARBA00023163"/>
    </source>
</evidence>
<keyword evidence="10" id="KW-1185">Reference proteome</keyword>
<dbReference type="CDD" id="cd17596">
    <property type="entry name" value="REC_HupR"/>
    <property type="match status" value="1"/>
</dbReference>
<dbReference type="InterPro" id="IPR025943">
    <property type="entry name" value="Sigma_54_int_dom_ATP-bd_2"/>
</dbReference>
<evidence type="ECO:0000256" key="2">
    <source>
        <dbReference type="ARBA" id="ARBA00022840"/>
    </source>
</evidence>
<comment type="caution">
    <text evidence="9">The sequence shown here is derived from an EMBL/GenBank/DDBJ whole genome shotgun (WGS) entry which is preliminary data.</text>
</comment>
<dbReference type="PROSITE" id="PS00675">
    <property type="entry name" value="SIGMA54_INTERACT_1"/>
    <property type="match status" value="1"/>
</dbReference>
<evidence type="ECO:0000256" key="4">
    <source>
        <dbReference type="ARBA" id="ARBA00023125"/>
    </source>
</evidence>
<dbReference type="Pfam" id="PF25601">
    <property type="entry name" value="AAA_lid_14"/>
    <property type="match status" value="1"/>
</dbReference>
<dbReference type="InterPro" id="IPR002197">
    <property type="entry name" value="HTH_Fis"/>
</dbReference>
<dbReference type="PANTHER" id="PTHR32071">
    <property type="entry name" value="TRANSCRIPTIONAL REGULATORY PROTEIN"/>
    <property type="match status" value="1"/>
</dbReference>
<dbReference type="Pfam" id="PF02954">
    <property type="entry name" value="HTH_8"/>
    <property type="match status" value="1"/>
</dbReference>
<keyword evidence="1" id="KW-0547">Nucleotide-binding</keyword>
<keyword evidence="2" id="KW-0067">ATP-binding</keyword>
<evidence type="ECO:0000313" key="9">
    <source>
        <dbReference type="EMBL" id="MCG2575568.1"/>
    </source>
</evidence>
<organism evidence="9 10">
    <name type="scientific">Dechloromonas hankyongensis</name>
    <dbReference type="NCBI Taxonomy" id="2908002"/>
    <lineage>
        <taxon>Bacteria</taxon>
        <taxon>Pseudomonadati</taxon>
        <taxon>Pseudomonadota</taxon>
        <taxon>Betaproteobacteria</taxon>
        <taxon>Rhodocyclales</taxon>
        <taxon>Azonexaceae</taxon>
        <taxon>Dechloromonas</taxon>
    </lineage>
</organism>
<dbReference type="SUPFAM" id="SSF46689">
    <property type="entry name" value="Homeodomain-like"/>
    <property type="match status" value="1"/>
</dbReference>
<evidence type="ECO:0000256" key="3">
    <source>
        <dbReference type="ARBA" id="ARBA00023015"/>
    </source>
</evidence>
<gene>
    <name evidence="9" type="ORF">LZ012_01010</name>
</gene>
<dbReference type="Proteomes" id="UP001165384">
    <property type="component" value="Unassembled WGS sequence"/>
</dbReference>
<dbReference type="InterPro" id="IPR027417">
    <property type="entry name" value="P-loop_NTPase"/>
</dbReference>
<evidence type="ECO:0000256" key="6">
    <source>
        <dbReference type="PROSITE-ProRule" id="PRU00169"/>
    </source>
</evidence>
<dbReference type="InterPro" id="IPR058031">
    <property type="entry name" value="AAA_lid_NorR"/>
</dbReference>
<dbReference type="InterPro" id="IPR011006">
    <property type="entry name" value="CheY-like_superfamily"/>
</dbReference>
<dbReference type="InterPro" id="IPR001789">
    <property type="entry name" value="Sig_transdc_resp-reg_receiver"/>
</dbReference>
<dbReference type="Gene3D" id="1.10.10.60">
    <property type="entry name" value="Homeodomain-like"/>
    <property type="match status" value="1"/>
</dbReference>
<dbReference type="InterPro" id="IPR025662">
    <property type="entry name" value="Sigma_54_int_dom_ATP-bd_1"/>
</dbReference>
<dbReference type="Pfam" id="PF00158">
    <property type="entry name" value="Sigma54_activat"/>
    <property type="match status" value="1"/>
</dbReference>
<keyword evidence="4" id="KW-0238">DNA-binding</keyword>
<feature type="domain" description="Response regulatory" evidence="8">
    <location>
        <begin position="11"/>
        <end position="129"/>
    </location>
</feature>
<dbReference type="PROSITE" id="PS00688">
    <property type="entry name" value="SIGMA54_INTERACT_3"/>
    <property type="match status" value="1"/>
</dbReference>
<proteinExistence type="predicted"/>
<dbReference type="PANTHER" id="PTHR32071:SF117">
    <property type="entry name" value="PTS-DEPENDENT DIHYDROXYACETONE KINASE OPERON REGULATORY PROTEIN-RELATED"/>
    <property type="match status" value="1"/>
</dbReference>
<dbReference type="CDD" id="cd00009">
    <property type="entry name" value="AAA"/>
    <property type="match status" value="1"/>
</dbReference>
<dbReference type="SMART" id="SM00382">
    <property type="entry name" value="AAA"/>
    <property type="match status" value="1"/>
</dbReference>
<dbReference type="InterPro" id="IPR002078">
    <property type="entry name" value="Sigma_54_int"/>
</dbReference>
<dbReference type="SMART" id="SM00448">
    <property type="entry name" value="REC"/>
    <property type="match status" value="1"/>
</dbReference>
<evidence type="ECO:0000256" key="1">
    <source>
        <dbReference type="ARBA" id="ARBA00022741"/>
    </source>
</evidence>
<dbReference type="SUPFAM" id="SSF52540">
    <property type="entry name" value="P-loop containing nucleoside triphosphate hydrolases"/>
    <property type="match status" value="1"/>
</dbReference>
<feature type="modified residue" description="4-aspartylphosphate" evidence="6">
    <location>
        <position position="63"/>
    </location>
</feature>
<evidence type="ECO:0000259" key="8">
    <source>
        <dbReference type="PROSITE" id="PS50110"/>
    </source>
</evidence>
<name>A0ABS9JXE7_9RHOO</name>
<dbReference type="PROSITE" id="PS00676">
    <property type="entry name" value="SIGMA54_INTERACT_2"/>
    <property type="match status" value="1"/>
</dbReference>
<keyword evidence="6" id="KW-0597">Phosphoprotein</keyword>
<dbReference type="Gene3D" id="1.10.8.60">
    <property type="match status" value="1"/>
</dbReference>
<dbReference type="InterPro" id="IPR003593">
    <property type="entry name" value="AAA+_ATPase"/>
</dbReference>
<dbReference type="Pfam" id="PF00072">
    <property type="entry name" value="Response_reg"/>
    <property type="match status" value="1"/>
</dbReference>
<dbReference type="PRINTS" id="PR01590">
    <property type="entry name" value="HTHFIS"/>
</dbReference>
<dbReference type="Gene3D" id="3.40.50.2300">
    <property type="match status" value="1"/>
</dbReference>
<evidence type="ECO:0000313" key="10">
    <source>
        <dbReference type="Proteomes" id="UP001165384"/>
    </source>
</evidence>
<dbReference type="PROSITE" id="PS50045">
    <property type="entry name" value="SIGMA54_INTERACT_4"/>
    <property type="match status" value="1"/>
</dbReference>
<dbReference type="Gene3D" id="3.40.50.300">
    <property type="entry name" value="P-loop containing nucleotide triphosphate hydrolases"/>
    <property type="match status" value="1"/>
</dbReference>
<dbReference type="EMBL" id="JAKLTN010000001">
    <property type="protein sequence ID" value="MCG2575568.1"/>
    <property type="molecule type" value="Genomic_DNA"/>
</dbReference>
<keyword evidence="3" id="KW-0805">Transcription regulation</keyword>
<protein>
    <submittedName>
        <fullName evidence="9">Sigma-54 dependent transcriptional regulator</fullName>
    </submittedName>
</protein>
<accession>A0ABS9JXE7</accession>
<sequence length="495" mass="55532">MSVTSLRKLPAILVVDDEVRSQEALRRTLEEDFDVLCASDADEGMEILEREQSVTGIRIVLCDQRMPGTTGVQFLREVRNRWPDIVRIILSGYTDAEDIITGVNEAGIWQYLLKPWQPEQLLLTLQRAAEVWRLQQENQRLSLDLRTAEPVLKRHVDTKQEKVKSSFGLGSFIRAAGSPINAVCDLVHRVAPFDLSVMVTGESGSGKEMIAKAIHYESRRASKAFITENCGALPDTLLESELFGYKRGAFTGAVEDRVGLFQQADGGTLFLDEIGETSPAFQVKLLRVLQEGEFRPLGSNRAVHVDVRVIAATNRDLEEDVRTGRFREDLYYRLATISLHVPPLRERTMDLPLLANRLLESSCQALGKPVEGFTKEAMACIAAYRWPGNVRELQNEILRMVALSTTPLLGADLLSPRVLRTPVGDFDDNRPADELAWASGLNGGLKERMDQLEMHVLKEAMIRLRWNKSRAARELGLSRVGLRAKLVRYGLEQAE</sequence>
<dbReference type="PROSITE" id="PS50110">
    <property type="entry name" value="RESPONSE_REGULATORY"/>
    <property type="match status" value="1"/>
</dbReference>
<feature type="domain" description="Sigma-54 factor interaction" evidence="7">
    <location>
        <begin position="173"/>
        <end position="402"/>
    </location>
</feature>
<dbReference type="SUPFAM" id="SSF52172">
    <property type="entry name" value="CheY-like"/>
    <property type="match status" value="1"/>
</dbReference>
<dbReference type="InterPro" id="IPR025944">
    <property type="entry name" value="Sigma_54_int_dom_CS"/>
</dbReference>
<dbReference type="InterPro" id="IPR009057">
    <property type="entry name" value="Homeodomain-like_sf"/>
</dbReference>
<reference evidence="9" key="1">
    <citation type="submission" date="2022-01" db="EMBL/GenBank/DDBJ databases">
        <authorList>
            <person name="Jo J.-H."/>
            <person name="Im W.-T."/>
        </authorList>
    </citation>
    <scope>NUCLEOTIDE SEQUENCE</scope>
    <source>
        <strain evidence="9">XY25</strain>
    </source>
</reference>
<dbReference type="RefSeq" id="WP_275706602.1">
    <property type="nucleotide sequence ID" value="NZ_JAKLTN010000001.1"/>
</dbReference>
<keyword evidence="5" id="KW-0804">Transcription</keyword>
<evidence type="ECO:0000259" key="7">
    <source>
        <dbReference type="PROSITE" id="PS50045"/>
    </source>
</evidence>